<evidence type="ECO:0000256" key="6">
    <source>
        <dbReference type="RuleBase" id="RU361277"/>
    </source>
</evidence>
<keyword evidence="3 6" id="KW-0479">Metal-binding</keyword>
<dbReference type="InterPro" id="IPR013149">
    <property type="entry name" value="ADH-like_C"/>
</dbReference>
<dbReference type="GO" id="GO:0016491">
    <property type="term" value="F:oxidoreductase activity"/>
    <property type="evidence" value="ECO:0007669"/>
    <property type="project" value="UniProtKB-KW"/>
</dbReference>
<evidence type="ECO:0000256" key="5">
    <source>
        <dbReference type="ARBA" id="ARBA00023002"/>
    </source>
</evidence>
<dbReference type="PANTHER" id="PTHR43350:SF21">
    <property type="entry name" value="S-NITROSOMYCOTHIOL REDUCTASE MSCR"/>
    <property type="match status" value="1"/>
</dbReference>
<evidence type="ECO:0000259" key="7">
    <source>
        <dbReference type="SMART" id="SM00829"/>
    </source>
</evidence>
<dbReference type="InterPro" id="IPR002328">
    <property type="entry name" value="ADH_Zn_CS"/>
</dbReference>
<comment type="similarity">
    <text evidence="2 6">Belongs to the zinc-containing alcohol dehydrogenase family.</text>
</comment>
<keyword evidence="4 6" id="KW-0862">Zinc</keyword>
<dbReference type="Pfam" id="PF00107">
    <property type="entry name" value="ADH_zinc_N"/>
    <property type="match status" value="1"/>
</dbReference>
<evidence type="ECO:0000256" key="2">
    <source>
        <dbReference type="ARBA" id="ARBA00008072"/>
    </source>
</evidence>
<evidence type="ECO:0000256" key="1">
    <source>
        <dbReference type="ARBA" id="ARBA00001947"/>
    </source>
</evidence>
<accession>A0AAX3ZXI1</accession>
<comment type="cofactor">
    <cofactor evidence="1 6">
        <name>Zn(2+)</name>
        <dbReference type="ChEBI" id="CHEBI:29105"/>
    </cofactor>
</comment>
<sequence length="367" mass="37668">MEITAAVLENVGEDFTLTQLTLSEPAADEVVIKVTGVGLCHTDLAVQHGHLPFMFPGVVGHEGSGTVISVGTAVTKVAVGDLVAATFNSCGKCTPCSTGIPGYCAEFMPRNLGGTRPDGTTPLSQDGQPIGSNFFGQSTFATHAIARERNVIKVPAGLDIALAGPLGCGIQTGAGAVMNSFACPAGSSLLITGGGSVGLSGVLGAVVCGVKTIIVVEPVASRRELALSLGATHVIDPSESPIVEQVRAILPEGVEYALDTTAALPVLEGVIASLAQHGTLGMVGVPSDPTRELSLGLMEMQVRGLTFKGIVEGDSDPDRFIPELIALHLEGKFPFDKLITTMPFAKINDAVSAQARGEAVKVVLVHE</sequence>
<keyword evidence="5" id="KW-0560">Oxidoreductase</keyword>
<evidence type="ECO:0000313" key="9">
    <source>
        <dbReference type="Proteomes" id="UP001230933"/>
    </source>
</evidence>
<dbReference type="PROSITE" id="PS00059">
    <property type="entry name" value="ADH_ZINC"/>
    <property type="match status" value="1"/>
</dbReference>
<feature type="domain" description="Enoyl reductase (ER)" evidence="7">
    <location>
        <begin position="12"/>
        <end position="364"/>
    </location>
</feature>
<dbReference type="SUPFAM" id="SSF50129">
    <property type="entry name" value="GroES-like"/>
    <property type="match status" value="1"/>
</dbReference>
<dbReference type="InterPro" id="IPR020843">
    <property type="entry name" value="ER"/>
</dbReference>
<evidence type="ECO:0000313" key="8">
    <source>
        <dbReference type="EMBL" id="WMN01710.1"/>
    </source>
</evidence>
<dbReference type="InterPro" id="IPR011032">
    <property type="entry name" value="GroES-like_sf"/>
</dbReference>
<dbReference type="InterPro" id="IPR036291">
    <property type="entry name" value="NAD(P)-bd_dom_sf"/>
</dbReference>
<protein>
    <submittedName>
        <fullName evidence="8">NAD(P)-dependent alcohol dehydrogenase</fullName>
    </submittedName>
</protein>
<dbReference type="SMART" id="SM00829">
    <property type="entry name" value="PKS_ER"/>
    <property type="match status" value="1"/>
</dbReference>
<evidence type="ECO:0000256" key="4">
    <source>
        <dbReference type="ARBA" id="ARBA00022833"/>
    </source>
</evidence>
<dbReference type="GO" id="GO:0008270">
    <property type="term" value="F:zinc ion binding"/>
    <property type="evidence" value="ECO:0007669"/>
    <property type="project" value="InterPro"/>
</dbReference>
<gene>
    <name evidence="8" type="ORF">QIE55_30830</name>
</gene>
<dbReference type="Proteomes" id="UP001230933">
    <property type="component" value="Chromosome"/>
</dbReference>
<reference evidence="8" key="1">
    <citation type="submission" date="2023-08" db="EMBL/GenBank/DDBJ databases">
        <title>Isolation and Characterization of Rhodococcus erythropolis MGMM8.</title>
        <authorList>
            <person name="Diabankana R.G.C."/>
            <person name="Afordoanyi D.M."/>
            <person name="Validov S.Z."/>
        </authorList>
    </citation>
    <scope>NUCLEOTIDE SEQUENCE</scope>
    <source>
        <strain evidence="8">MGMM8</strain>
    </source>
</reference>
<evidence type="ECO:0000256" key="3">
    <source>
        <dbReference type="ARBA" id="ARBA00022723"/>
    </source>
</evidence>
<dbReference type="Gene3D" id="3.40.50.720">
    <property type="entry name" value="NAD(P)-binding Rossmann-like Domain"/>
    <property type="match status" value="1"/>
</dbReference>
<dbReference type="PANTHER" id="PTHR43350">
    <property type="entry name" value="NAD-DEPENDENT ALCOHOL DEHYDROGENASE"/>
    <property type="match status" value="1"/>
</dbReference>
<dbReference type="SUPFAM" id="SSF51735">
    <property type="entry name" value="NAD(P)-binding Rossmann-fold domains"/>
    <property type="match status" value="1"/>
</dbReference>
<dbReference type="CDD" id="cd08278">
    <property type="entry name" value="benzyl_alcohol_DH"/>
    <property type="match status" value="1"/>
</dbReference>
<dbReference type="AlphaFoldDB" id="A0AAX3ZXI1"/>
<organism evidence="8 9">
    <name type="scientific">Rhodococcus erythropolis</name>
    <name type="common">Arthrobacter picolinophilus</name>
    <dbReference type="NCBI Taxonomy" id="1833"/>
    <lineage>
        <taxon>Bacteria</taxon>
        <taxon>Bacillati</taxon>
        <taxon>Actinomycetota</taxon>
        <taxon>Actinomycetes</taxon>
        <taxon>Mycobacteriales</taxon>
        <taxon>Nocardiaceae</taxon>
        <taxon>Rhodococcus</taxon>
        <taxon>Rhodococcus erythropolis group</taxon>
    </lineage>
</organism>
<dbReference type="Pfam" id="PF08240">
    <property type="entry name" value="ADH_N"/>
    <property type="match status" value="1"/>
</dbReference>
<dbReference type="Gene3D" id="3.90.180.10">
    <property type="entry name" value="Medium-chain alcohol dehydrogenases, catalytic domain"/>
    <property type="match status" value="1"/>
</dbReference>
<proteinExistence type="inferred from homology"/>
<dbReference type="EMBL" id="CP124545">
    <property type="protein sequence ID" value="WMN01710.1"/>
    <property type="molecule type" value="Genomic_DNA"/>
</dbReference>
<name>A0AAX3ZXI1_RHOER</name>
<dbReference type="InterPro" id="IPR013154">
    <property type="entry name" value="ADH-like_N"/>
</dbReference>
<dbReference type="RefSeq" id="WP_308370644.1">
    <property type="nucleotide sequence ID" value="NZ_CP124545.1"/>
</dbReference>